<gene>
    <name evidence="9" type="ORF">FA15DRAFT_651260</name>
</gene>
<evidence type="ECO:0000259" key="8">
    <source>
        <dbReference type="Pfam" id="PF13886"/>
    </source>
</evidence>
<feature type="compositionally biased region" description="Polar residues" evidence="5">
    <location>
        <begin position="762"/>
        <end position="778"/>
    </location>
</feature>
<dbReference type="AlphaFoldDB" id="A0A5C3LPW1"/>
<feature type="compositionally biased region" description="Gly residues" evidence="5">
    <location>
        <begin position="694"/>
        <end position="707"/>
    </location>
</feature>
<feature type="region of interest" description="Disordered" evidence="5">
    <location>
        <begin position="94"/>
        <end position="115"/>
    </location>
</feature>
<feature type="transmembrane region" description="Helical" evidence="6">
    <location>
        <begin position="230"/>
        <end position="250"/>
    </location>
</feature>
<dbReference type="STRING" id="230819.A0A5C3LPW1"/>
<protein>
    <recommendedName>
        <fullName evidence="8">TM7S3/TM198-like domain-containing protein</fullName>
    </recommendedName>
</protein>
<accession>A0A5C3LPW1</accession>
<sequence>MRLALSSSSSWSSSPVAVLAVLFLVLGAGVVAQDPTDDIPAPNSSSVSQPSLSLSLTTGSITVAVPTTSAGRSIQLTAVVPAVYNVTYTITPTASGSTTPTDPAQAGASETPEPIVLRPGQAHRGRDIILINTQDTRLDPAFGVLGALLIITGLPSAFWGHKNRWTSFFLIGFYTLSLVCFVLILKFGILPAIHPPTNTLRGMFVLASSIAGFAGGAIAIFFWKAARYGIGAWGGFALALWIQCFSHGGLIKPIGYRWILYIGCGVTGFALCTIPKIHYHVLLVSTAFVGATSFMLGVDCFTTAGLKEFYIWNLGFPDLFRKFIDNNMQFPVSQQMQIELGLTGAVALMGMAVQFRILKVLQKKLAEIAEEEKKRDEEADMQSPDRFDELKREKLEWEKDHPTLPKHGRQDSSLSSFMRDKEREGSATPTTGERLSAYLPQDGGNRPRASSGVSDFKAAPTTDEELRRASRYMQHPGVLPTLDLGMGIQEDVPANFIAEKGNQKSTTIKASEVAAALANEMAKSKSELEDLKKKEELLAEIQNIRKSIDVLKSETPSSDPSRRPSLSSRRTLSVDANHALVPSGSLNHMRPPRATDPNSANRARSHSMEFSALTSRLGGLSGVDPISRPTSVPLHDADWENYIQERKLLQPPSGVTPPIATTPLPTTPRLPLPSAVQDALTKRKQRESVVLLGGQAGSGSGSGGAGSEGSRSSDADDVPLAKIASKPRSHLPLPPQLQPPQHKRQVSNNSTNTPVTILPPRRSSSGNIMGSAPHQDSPTPIVKTFEELNERHRKKLRGMQGPLTKAEKEHIEIEAAKQRWLRNKNLEKEAMEKREQEKRERHKRKQSDGEDKGTRSPAGGNGVRRRRSRTMSGDRLGMGHSRSNDLSSRRLSTMKVEDWQRYQQETEVGTPISTAERGLELGMPSTSGMRRDSRSMPVNMQAQPQGVPFPADGRRKSRDYLT</sequence>
<name>A0A5C3LPW1_COPMA</name>
<dbReference type="Pfam" id="PF13886">
    <property type="entry name" value="TM7S3_TM198"/>
    <property type="match status" value="1"/>
</dbReference>
<feature type="region of interest" description="Disordered" evidence="5">
    <location>
        <begin position="550"/>
        <end position="606"/>
    </location>
</feature>
<feature type="chain" id="PRO_5022681527" description="TM7S3/TM198-like domain-containing protein" evidence="7">
    <location>
        <begin position="33"/>
        <end position="962"/>
    </location>
</feature>
<organism evidence="9 10">
    <name type="scientific">Coprinopsis marcescibilis</name>
    <name type="common">Agaric fungus</name>
    <name type="synonym">Psathyrella marcescibilis</name>
    <dbReference type="NCBI Taxonomy" id="230819"/>
    <lineage>
        <taxon>Eukaryota</taxon>
        <taxon>Fungi</taxon>
        <taxon>Dikarya</taxon>
        <taxon>Basidiomycota</taxon>
        <taxon>Agaricomycotina</taxon>
        <taxon>Agaricomycetes</taxon>
        <taxon>Agaricomycetidae</taxon>
        <taxon>Agaricales</taxon>
        <taxon>Agaricineae</taxon>
        <taxon>Psathyrellaceae</taxon>
        <taxon>Coprinopsis</taxon>
    </lineage>
</organism>
<comment type="subcellular location">
    <subcellularLocation>
        <location evidence="1">Membrane</location>
        <topology evidence="1">Multi-pass membrane protein</topology>
    </subcellularLocation>
</comment>
<feature type="transmembrane region" description="Helical" evidence="6">
    <location>
        <begin position="141"/>
        <end position="160"/>
    </location>
</feature>
<keyword evidence="2 6" id="KW-0812">Transmembrane</keyword>
<proteinExistence type="predicted"/>
<feature type="transmembrane region" description="Helical" evidence="6">
    <location>
        <begin position="256"/>
        <end position="274"/>
    </location>
</feature>
<keyword evidence="3 6" id="KW-1133">Transmembrane helix</keyword>
<feature type="transmembrane region" description="Helical" evidence="6">
    <location>
        <begin position="167"/>
        <end position="190"/>
    </location>
</feature>
<feature type="region of interest" description="Disordered" evidence="5">
    <location>
        <begin position="649"/>
        <end position="780"/>
    </location>
</feature>
<evidence type="ECO:0000256" key="7">
    <source>
        <dbReference type="SAM" id="SignalP"/>
    </source>
</evidence>
<dbReference type="EMBL" id="ML210146">
    <property type="protein sequence ID" value="TFK30761.1"/>
    <property type="molecule type" value="Genomic_DNA"/>
</dbReference>
<feature type="compositionally biased region" description="Basic and acidic residues" evidence="5">
    <location>
        <begin position="952"/>
        <end position="962"/>
    </location>
</feature>
<evidence type="ECO:0000256" key="1">
    <source>
        <dbReference type="ARBA" id="ARBA00004141"/>
    </source>
</evidence>
<evidence type="ECO:0000256" key="6">
    <source>
        <dbReference type="SAM" id="Phobius"/>
    </source>
</evidence>
<feature type="compositionally biased region" description="Polar residues" evidence="5">
    <location>
        <begin position="746"/>
        <end position="755"/>
    </location>
</feature>
<feature type="compositionally biased region" description="Basic and acidic residues" evidence="5">
    <location>
        <begin position="824"/>
        <end position="839"/>
    </location>
</feature>
<evidence type="ECO:0000256" key="4">
    <source>
        <dbReference type="ARBA" id="ARBA00023136"/>
    </source>
</evidence>
<dbReference type="PANTHER" id="PTHR39469:SF1">
    <property type="entry name" value="DUF4203 DOMAIN-CONTAINING PROTEIN"/>
    <property type="match status" value="1"/>
</dbReference>
<dbReference type="Proteomes" id="UP000307440">
    <property type="component" value="Unassembled WGS sequence"/>
</dbReference>
<keyword evidence="4 6" id="KW-0472">Membrane</keyword>
<keyword evidence="10" id="KW-1185">Reference proteome</keyword>
<feature type="domain" description="TM7S3/TM198-like" evidence="8">
    <location>
        <begin position="146"/>
        <end position="355"/>
    </location>
</feature>
<dbReference type="OrthoDB" id="102260at2759"/>
<evidence type="ECO:0000313" key="9">
    <source>
        <dbReference type="EMBL" id="TFK30761.1"/>
    </source>
</evidence>
<evidence type="ECO:0000256" key="2">
    <source>
        <dbReference type="ARBA" id="ARBA00022692"/>
    </source>
</evidence>
<reference evidence="9 10" key="1">
    <citation type="journal article" date="2019" name="Nat. Ecol. Evol.">
        <title>Megaphylogeny resolves global patterns of mushroom evolution.</title>
        <authorList>
            <person name="Varga T."/>
            <person name="Krizsan K."/>
            <person name="Foldi C."/>
            <person name="Dima B."/>
            <person name="Sanchez-Garcia M."/>
            <person name="Sanchez-Ramirez S."/>
            <person name="Szollosi G.J."/>
            <person name="Szarkandi J.G."/>
            <person name="Papp V."/>
            <person name="Albert L."/>
            <person name="Andreopoulos W."/>
            <person name="Angelini C."/>
            <person name="Antonin V."/>
            <person name="Barry K.W."/>
            <person name="Bougher N.L."/>
            <person name="Buchanan P."/>
            <person name="Buyck B."/>
            <person name="Bense V."/>
            <person name="Catcheside P."/>
            <person name="Chovatia M."/>
            <person name="Cooper J."/>
            <person name="Damon W."/>
            <person name="Desjardin D."/>
            <person name="Finy P."/>
            <person name="Geml J."/>
            <person name="Haridas S."/>
            <person name="Hughes K."/>
            <person name="Justo A."/>
            <person name="Karasinski D."/>
            <person name="Kautmanova I."/>
            <person name="Kiss B."/>
            <person name="Kocsube S."/>
            <person name="Kotiranta H."/>
            <person name="LaButti K.M."/>
            <person name="Lechner B.E."/>
            <person name="Liimatainen K."/>
            <person name="Lipzen A."/>
            <person name="Lukacs Z."/>
            <person name="Mihaltcheva S."/>
            <person name="Morgado L.N."/>
            <person name="Niskanen T."/>
            <person name="Noordeloos M.E."/>
            <person name="Ohm R.A."/>
            <person name="Ortiz-Santana B."/>
            <person name="Ovrebo C."/>
            <person name="Racz N."/>
            <person name="Riley R."/>
            <person name="Savchenko A."/>
            <person name="Shiryaev A."/>
            <person name="Soop K."/>
            <person name="Spirin V."/>
            <person name="Szebenyi C."/>
            <person name="Tomsovsky M."/>
            <person name="Tulloss R.E."/>
            <person name="Uehling J."/>
            <person name="Grigoriev I.V."/>
            <person name="Vagvolgyi C."/>
            <person name="Papp T."/>
            <person name="Martin F.M."/>
            <person name="Miettinen O."/>
            <person name="Hibbett D.S."/>
            <person name="Nagy L.G."/>
        </authorList>
    </citation>
    <scope>NUCLEOTIDE SEQUENCE [LARGE SCALE GENOMIC DNA]</scope>
    <source>
        <strain evidence="9 10">CBS 121175</strain>
    </source>
</reference>
<evidence type="ECO:0000313" key="10">
    <source>
        <dbReference type="Proteomes" id="UP000307440"/>
    </source>
</evidence>
<feature type="region of interest" description="Disordered" evidence="5">
    <location>
        <begin position="396"/>
        <end position="461"/>
    </location>
</feature>
<dbReference type="PANTHER" id="PTHR39469">
    <property type="entry name" value="CHROMOSOME 1, WHOLE GENOME SHOTGUN SEQUENCE"/>
    <property type="match status" value="1"/>
</dbReference>
<feature type="compositionally biased region" description="Polar residues" evidence="5">
    <location>
        <begin position="901"/>
        <end position="913"/>
    </location>
</feature>
<evidence type="ECO:0000256" key="5">
    <source>
        <dbReference type="SAM" id="MobiDB-lite"/>
    </source>
</evidence>
<dbReference type="InterPro" id="IPR025256">
    <property type="entry name" value="TM7S3/TM198-like_dom"/>
</dbReference>
<feature type="compositionally biased region" description="Low complexity" evidence="5">
    <location>
        <begin position="553"/>
        <end position="573"/>
    </location>
</feature>
<feature type="compositionally biased region" description="Basic and acidic residues" evidence="5">
    <location>
        <begin position="805"/>
        <end position="817"/>
    </location>
</feature>
<feature type="signal peptide" evidence="7">
    <location>
        <begin position="1"/>
        <end position="32"/>
    </location>
</feature>
<keyword evidence="7" id="KW-0732">Signal</keyword>
<feature type="transmembrane region" description="Helical" evidence="6">
    <location>
        <begin position="281"/>
        <end position="306"/>
    </location>
</feature>
<evidence type="ECO:0000256" key="3">
    <source>
        <dbReference type="ARBA" id="ARBA00022989"/>
    </source>
</evidence>
<feature type="transmembrane region" description="Helical" evidence="6">
    <location>
        <begin position="202"/>
        <end position="223"/>
    </location>
</feature>
<dbReference type="GO" id="GO:0016020">
    <property type="term" value="C:membrane"/>
    <property type="evidence" value="ECO:0007669"/>
    <property type="project" value="UniProtKB-SubCell"/>
</dbReference>
<feature type="region of interest" description="Disordered" evidence="5">
    <location>
        <begin position="795"/>
        <end position="962"/>
    </location>
</feature>